<organism evidence="1 2">
    <name type="scientific">Candidatus Bandiella euplotis</name>
    <dbReference type="NCBI Taxonomy" id="1664265"/>
    <lineage>
        <taxon>Bacteria</taxon>
        <taxon>Pseudomonadati</taxon>
        <taxon>Pseudomonadota</taxon>
        <taxon>Alphaproteobacteria</taxon>
        <taxon>Rickettsiales</taxon>
        <taxon>Candidatus Midichloriaceae</taxon>
        <taxon>Candidatus Bandiella</taxon>
    </lineage>
</organism>
<dbReference type="EMBL" id="CP110820">
    <property type="protein sequence ID" value="WPX96258.1"/>
    <property type="molecule type" value="Genomic_DNA"/>
</dbReference>
<proteinExistence type="predicted"/>
<dbReference type="Proteomes" id="UP001327219">
    <property type="component" value="Chromosome"/>
</dbReference>
<gene>
    <name evidence="1" type="ORF">Bandiella_00367</name>
</gene>
<evidence type="ECO:0000313" key="1">
    <source>
        <dbReference type="EMBL" id="WPX96258.1"/>
    </source>
</evidence>
<evidence type="ECO:0000313" key="2">
    <source>
        <dbReference type="Proteomes" id="UP001327219"/>
    </source>
</evidence>
<accession>A0ABZ0UMH2</accession>
<keyword evidence="2" id="KW-1185">Reference proteome</keyword>
<reference evidence="1 2" key="1">
    <citation type="submission" date="2022-11" db="EMBL/GenBank/DDBJ databases">
        <title>Host association and intracellularity evolved multiple times independently in the Rickettsiales.</title>
        <authorList>
            <person name="Castelli M."/>
            <person name="Nardi T."/>
            <person name="Gammuto L."/>
            <person name="Bellinzona G."/>
            <person name="Sabaneyeva E."/>
            <person name="Potekhin A."/>
            <person name="Serra V."/>
            <person name="Petroni G."/>
            <person name="Sassera D."/>
        </authorList>
    </citation>
    <scope>NUCLEOTIDE SEQUENCE [LARGE SCALE GENOMIC DNA]</scope>
    <source>
        <strain evidence="1 2">NDG2</strain>
    </source>
</reference>
<protein>
    <submittedName>
        <fullName evidence="1">Uncharacterized protein</fullName>
    </submittedName>
</protein>
<name>A0ABZ0UMH2_9RICK</name>
<sequence length="50" mass="5845">MMNINKCKDIAKSLANQSKEKLGDQKLNDFFNSFDKFIAEYKNKQSVSQR</sequence>